<protein>
    <submittedName>
        <fullName evidence="1">TonB-linked SusC/RagA family outer membrane protein</fullName>
    </submittedName>
</protein>
<reference evidence="1" key="1">
    <citation type="submission" date="2023-07" db="EMBL/GenBank/DDBJ databases">
        <title>Sorghum-associated microbial communities from plants grown in Nebraska, USA.</title>
        <authorList>
            <person name="Schachtman D."/>
        </authorList>
    </citation>
    <scope>NUCLEOTIDE SEQUENCE</scope>
    <source>
        <strain evidence="1">2697</strain>
    </source>
</reference>
<evidence type="ECO:0000313" key="2">
    <source>
        <dbReference type="Proteomes" id="UP001246858"/>
    </source>
</evidence>
<sequence length="1041" mass="113886">MRKSLQLTCLLLYASANLFASAEPNKYRIATASGTFYQDVIKGTVKDENGTTLPGVSVKVKGSGVSTQTNATGHYSVAAKSGDILLFSYIGYEGKELTVGESATLNVTLTSASTALETVVVTALGISRQAKTLTYSTQTIKGDELNNVKTPNLINSLNGKVAGVQINRTSGGAGGSARITIRGDKSTRNSQPLYVIDGMPLTNPTGGAKTDIYSSLPDNGDILSTINPEDIESVNFLKGAAATALYGSAGSNGVILISTKKGQQGKAKIDFSSSVTFDQASVLPQLQYSYMQTTAPSASSPGSSESWGAKGSAADPVKDFFRTGTTWVNSMNFSSGNEKSTSFFSYSNTTNKGIVPTSKFDQNNINYRNTSKFLDDRLTLDANVMASVQKVINRTNPGMYFSPFLGLYLFPRGLDFNSYANNYEYFSPSRYLNAQNWWNINLDKNYKGDDTQQNPYWVLNRNQVTTNNKNIYSSASLNYKLTDWLNVQARGNYNYYKMDAQRNVYATTQGVISGTNGKLYFNDLESKTYYSDLIFLGKNKINPDLSVDYTVGASVSDIKKKNTTIENATLSYPNLFILSNLIFSGTNDNGRHYKIENHHIQTQSVFASVQLGYKDKLFLDLADRQEWSSTLTFTPKQTYNYYSIGANAILTELFKMPEAISFAKIRGSYATVGNGIEDNRTNPQPNIDAGTYIGPDGSPIRVEGYYLKPEENQTIEIGTEWKFINNRLSLDLTWYKSNIKNQFFKDVSITGGIGAGTKADLSGGNIQNTGIEAVLSYKAVDQPNFKWTTSVNFNANKNKVIELFPSYFVTDPEAFFTLEGGQFNYLKKGGSFGDIYGTTFLRDDQGRIVVDNKGLPSRNEKKTYLGNPNPKAIVGWSNNFSYKQFTLGVLVDGKFGGKVLSLSEPFYDYFGVSKRSATARDAGGVSIANAAIAGGTPFTGKADPQAYYTKTGGRNEIDEAYIYSATAIRLRELSLSYRIPVKSKMVSNVTLSAIGNNLFFLKKDAPFDPEQVSGVYPGGVGVDVFGLPAYRSFGFSLKCGF</sequence>
<evidence type="ECO:0000313" key="1">
    <source>
        <dbReference type="EMBL" id="MDR6786593.1"/>
    </source>
</evidence>
<accession>A0ACC6L5B5</accession>
<proteinExistence type="predicted"/>
<gene>
    <name evidence="1" type="ORF">J2X78_005188</name>
</gene>
<dbReference type="EMBL" id="JAVDTF010000007">
    <property type="protein sequence ID" value="MDR6786593.1"/>
    <property type="molecule type" value="Genomic_DNA"/>
</dbReference>
<name>A0ACC6L5B5_9SPHI</name>
<keyword evidence="2" id="KW-1185">Reference proteome</keyword>
<dbReference type="Proteomes" id="UP001246858">
    <property type="component" value="Unassembled WGS sequence"/>
</dbReference>
<comment type="caution">
    <text evidence="1">The sequence shown here is derived from an EMBL/GenBank/DDBJ whole genome shotgun (WGS) entry which is preliminary data.</text>
</comment>
<organism evidence="1 2">
    <name type="scientific">Pedobacter africanus</name>
    <dbReference type="NCBI Taxonomy" id="151894"/>
    <lineage>
        <taxon>Bacteria</taxon>
        <taxon>Pseudomonadati</taxon>
        <taxon>Bacteroidota</taxon>
        <taxon>Sphingobacteriia</taxon>
        <taxon>Sphingobacteriales</taxon>
        <taxon>Sphingobacteriaceae</taxon>
        <taxon>Pedobacter</taxon>
    </lineage>
</organism>